<evidence type="ECO:0000256" key="2">
    <source>
        <dbReference type="PIRSR" id="PIRSR005384-1"/>
    </source>
</evidence>
<dbReference type="GO" id="GO:0004751">
    <property type="term" value="F:ribose-5-phosphate isomerase activity"/>
    <property type="evidence" value="ECO:0007669"/>
    <property type="project" value="TreeGrafter"/>
</dbReference>
<name>A0A1G2LA44_9BACT</name>
<feature type="active site" description="Proton donor" evidence="2">
    <location>
        <position position="100"/>
    </location>
</feature>
<dbReference type="Proteomes" id="UP000176705">
    <property type="component" value="Unassembled WGS sequence"/>
</dbReference>
<evidence type="ECO:0008006" key="5">
    <source>
        <dbReference type="Google" id="ProtNLM"/>
    </source>
</evidence>
<dbReference type="GO" id="GO:0009052">
    <property type="term" value="P:pentose-phosphate shunt, non-oxidative branch"/>
    <property type="evidence" value="ECO:0007669"/>
    <property type="project" value="TreeGrafter"/>
</dbReference>
<evidence type="ECO:0000256" key="1">
    <source>
        <dbReference type="ARBA" id="ARBA00008754"/>
    </source>
</evidence>
<dbReference type="PANTHER" id="PTHR30345">
    <property type="entry name" value="RIBOSE-5-PHOSPHATE ISOMERASE B"/>
    <property type="match status" value="1"/>
</dbReference>
<sequence>MKIFLGADHRGFELKEKLKRFLASHGYEVEDVGAASYESTDDYPDFGRAAIEGLRAEGGGAFAILICGSGHGMDILANKHRGIRAALCFNASIAKQSREHEDANALILPSDWVTEEQAIEIIRAWSDAEFRGEARHVRRLKKIEEIEEENFK</sequence>
<dbReference type="NCBIfam" id="TIGR00689">
    <property type="entry name" value="rpiB_lacA_lacB"/>
    <property type="match status" value="1"/>
</dbReference>
<dbReference type="GO" id="GO:0019316">
    <property type="term" value="P:D-allose catabolic process"/>
    <property type="evidence" value="ECO:0007669"/>
    <property type="project" value="TreeGrafter"/>
</dbReference>
<dbReference type="Gene3D" id="3.40.1400.10">
    <property type="entry name" value="Sugar-phosphate isomerase, RpiB/LacA/LacB"/>
    <property type="match status" value="1"/>
</dbReference>
<proteinExistence type="inferred from homology"/>
<gene>
    <name evidence="3" type="ORF">A3B37_00075</name>
</gene>
<evidence type="ECO:0000313" key="4">
    <source>
        <dbReference type="Proteomes" id="UP000176705"/>
    </source>
</evidence>
<dbReference type="InterPro" id="IPR036569">
    <property type="entry name" value="RpiB_LacA_LacB_sf"/>
</dbReference>
<comment type="caution">
    <text evidence="3">The sequence shown here is derived from an EMBL/GenBank/DDBJ whole genome shotgun (WGS) entry which is preliminary data.</text>
</comment>
<dbReference type="NCBIfam" id="NF004051">
    <property type="entry name" value="PRK05571.1"/>
    <property type="match status" value="1"/>
</dbReference>
<dbReference type="Pfam" id="PF02502">
    <property type="entry name" value="LacAB_rpiB"/>
    <property type="match status" value="1"/>
</dbReference>
<dbReference type="PANTHER" id="PTHR30345:SF0">
    <property type="entry name" value="DNA DAMAGE-REPAIR_TOLERATION PROTEIN DRT102"/>
    <property type="match status" value="1"/>
</dbReference>
<evidence type="ECO:0000313" key="3">
    <source>
        <dbReference type="EMBL" id="OHA08488.1"/>
    </source>
</evidence>
<dbReference type="STRING" id="1802280.A3B37_00075"/>
<dbReference type="InterPro" id="IPR003500">
    <property type="entry name" value="RpiB_LacA_LacB"/>
</dbReference>
<accession>A0A1G2LA44</accession>
<dbReference type="PIRSF" id="PIRSF005384">
    <property type="entry name" value="RpiB_LacA_B"/>
    <property type="match status" value="1"/>
</dbReference>
<dbReference type="EMBL" id="MHQS01000015">
    <property type="protein sequence ID" value="OHA08488.1"/>
    <property type="molecule type" value="Genomic_DNA"/>
</dbReference>
<protein>
    <recommendedName>
        <fullName evidence="5">Ribose 5-phosphate isomerase B</fullName>
    </recommendedName>
</protein>
<feature type="active site" description="Proton acceptor" evidence="2">
    <location>
        <position position="67"/>
    </location>
</feature>
<organism evidence="3 4">
    <name type="scientific">Candidatus Sungbacteria bacterium RIFCSPLOWO2_01_FULL_59_16</name>
    <dbReference type="NCBI Taxonomy" id="1802280"/>
    <lineage>
        <taxon>Bacteria</taxon>
        <taxon>Candidatus Sungiibacteriota</taxon>
    </lineage>
</organism>
<dbReference type="AlphaFoldDB" id="A0A1G2LA44"/>
<dbReference type="SUPFAM" id="SSF89623">
    <property type="entry name" value="Ribose/Galactose isomerase RpiB/AlsB"/>
    <property type="match status" value="1"/>
</dbReference>
<comment type="similarity">
    <text evidence="1">Belongs to the LacAB/RpiB family.</text>
</comment>
<reference evidence="3 4" key="1">
    <citation type="journal article" date="2016" name="Nat. Commun.">
        <title>Thousands of microbial genomes shed light on interconnected biogeochemical processes in an aquifer system.</title>
        <authorList>
            <person name="Anantharaman K."/>
            <person name="Brown C.T."/>
            <person name="Hug L.A."/>
            <person name="Sharon I."/>
            <person name="Castelle C.J."/>
            <person name="Probst A.J."/>
            <person name="Thomas B.C."/>
            <person name="Singh A."/>
            <person name="Wilkins M.J."/>
            <person name="Karaoz U."/>
            <person name="Brodie E.L."/>
            <person name="Williams K.H."/>
            <person name="Hubbard S.S."/>
            <person name="Banfield J.F."/>
        </authorList>
    </citation>
    <scope>NUCLEOTIDE SEQUENCE [LARGE SCALE GENOMIC DNA]</scope>
</reference>